<evidence type="ECO:0000256" key="5">
    <source>
        <dbReference type="ARBA" id="ARBA00023136"/>
    </source>
</evidence>
<dbReference type="Pfam" id="PF04347">
    <property type="entry name" value="FliO"/>
    <property type="match status" value="1"/>
</dbReference>
<keyword evidence="3 6" id="KW-0812">Transmembrane</keyword>
<dbReference type="EMBL" id="LKET01000029">
    <property type="protein sequence ID" value="KPU44700.1"/>
    <property type="molecule type" value="Genomic_DNA"/>
</dbReference>
<dbReference type="RefSeq" id="WP_054874838.1">
    <property type="nucleotide sequence ID" value="NZ_LKET01000029.1"/>
</dbReference>
<evidence type="ECO:0008006" key="9">
    <source>
        <dbReference type="Google" id="ProtNLM"/>
    </source>
</evidence>
<evidence type="ECO:0000256" key="6">
    <source>
        <dbReference type="SAM" id="Phobius"/>
    </source>
</evidence>
<keyword evidence="4 6" id="KW-1133">Transmembrane helix</keyword>
<organism evidence="7 8">
    <name type="scientific">Oxobacter pfennigii</name>
    <dbReference type="NCBI Taxonomy" id="36849"/>
    <lineage>
        <taxon>Bacteria</taxon>
        <taxon>Bacillati</taxon>
        <taxon>Bacillota</taxon>
        <taxon>Clostridia</taxon>
        <taxon>Eubacteriales</taxon>
        <taxon>Clostridiaceae</taxon>
        <taxon>Oxobacter</taxon>
    </lineage>
</organism>
<sequence>MDAQLAASFLKLIIFLPVVILLAYISLKLGGQKMLNGGSRIIKIIERVPITSKSYLCVAVINGKPYIVSSSEEKVEILMELPMETMEKYKREGSFKDNFLENLNLFINRKERP</sequence>
<dbReference type="InterPro" id="IPR022781">
    <property type="entry name" value="Flagellar_biosynth_FliO"/>
</dbReference>
<dbReference type="STRING" id="36849.OXPF_17860"/>
<protein>
    <recommendedName>
        <fullName evidence="9">Flagellar protein</fullName>
    </recommendedName>
</protein>
<evidence type="ECO:0000313" key="8">
    <source>
        <dbReference type="Proteomes" id="UP000050326"/>
    </source>
</evidence>
<dbReference type="AlphaFoldDB" id="A0A0P8YY60"/>
<dbReference type="Proteomes" id="UP000050326">
    <property type="component" value="Unassembled WGS sequence"/>
</dbReference>
<evidence type="ECO:0000256" key="4">
    <source>
        <dbReference type="ARBA" id="ARBA00022989"/>
    </source>
</evidence>
<dbReference type="GO" id="GO:0044781">
    <property type="term" value="P:bacterial-type flagellum organization"/>
    <property type="evidence" value="ECO:0007669"/>
    <property type="project" value="InterPro"/>
</dbReference>
<name>A0A0P8YY60_9CLOT</name>
<keyword evidence="2" id="KW-1003">Cell membrane</keyword>
<comment type="subcellular location">
    <subcellularLocation>
        <location evidence="1">Cell membrane</location>
    </subcellularLocation>
</comment>
<dbReference type="OrthoDB" id="1936088at2"/>
<evidence type="ECO:0000256" key="2">
    <source>
        <dbReference type="ARBA" id="ARBA00022475"/>
    </source>
</evidence>
<evidence type="ECO:0000256" key="3">
    <source>
        <dbReference type="ARBA" id="ARBA00022692"/>
    </source>
</evidence>
<keyword evidence="5 6" id="KW-0472">Membrane</keyword>
<feature type="transmembrane region" description="Helical" evidence="6">
    <location>
        <begin position="6"/>
        <end position="27"/>
    </location>
</feature>
<reference evidence="7 8" key="1">
    <citation type="submission" date="2015-09" db="EMBL/GenBank/DDBJ databases">
        <title>Genome sequence of Oxobacter pfennigii DSM 3222.</title>
        <authorList>
            <person name="Poehlein A."/>
            <person name="Bengelsdorf F.R."/>
            <person name="Schiel-Bengelsdorf B."/>
            <person name="Duerre P."/>
            <person name="Daniel R."/>
        </authorList>
    </citation>
    <scope>NUCLEOTIDE SEQUENCE [LARGE SCALE GENOMIC DNA]</scope>
    <source>
        <strain evidence="7 8">DSM 3222</strain>
    </source>
</reference>
<gene>
    <name evidence="7" type="ORF">OXPF_17860</name>
</gene>
<accession>A0A0P8YY60</accession>
<evidence type="ECO:0000256" key="1">
    <source>
        <dbReference type="ARBA" id="ARBA00004236"/>
    </source>
</evidence>
<proteinExistence type="predicted"/>
<keyword evidence="8" id="KW-1185">Reference proteome</keyword>
<evidence type="ECO:0000313" key="7">
    <source>
        <dbReference type="EMBL" id="KPU44700.1"/>
    </source>
</evidence>
<comment type="caution">
    <text evidence="7">The sequence shown here is derived from an EMBL/GenBank/DDBJ whole genome shotgun (WGS) entry which is preliminary data.</text>
</comment>
<dbReference type="GO" id="GO:0016020">
    <property type="term" value="C:membrane"/>
    <property type="evidence" value="ECO:0007669"/>
    <property type="project" value="InterPro"/>
</dbReference>